<dbReference type="PATRIC" id="fig|121290.4.peg.1905"/>
<sequence length="89" mass="9485">MLPCIFANKRPGTSISYSDIFEAQRTLLVVALDEEKRLRIEFRFAHVGAAAILALPSDQSSIGQTKNAGALAAGASVALYLKHTAAPSR</sequence>
<proteinExistence type="predicted"/>
<dbReference type="EMBL" id="LMTR01000067">
    <property type="protein sequence ID" value="KWT67007.1"/>
    <property type="molecule type" value="Genomic_DNA"/>
</dbReference>
<evidence type="ECO:0000313" key="1">
    <source>
        <dbReference type="EMBL" id="KWT67007.1"/>
    </source>
</evidence>
<keyword evidence="2" id="KW-1185">Reference proteome</keyword>
<accession>A0A109BF77</accession>
<gene>
    <name evidence="1" type="ORF">APY04_2130</name>
</gene>
<reference evidence="1 2" key="1">
    <citation type="submission" date="2015-10" db="EMBL/GenBank/DDBJ databases">
        <title>Transcriptomic analysis of a linuron degrading triple-species bacterial consortium.</title>
        <authorList>
            <person name="Albers P."/>
        </authorList>
    </citation>
    <scope>NUCLEOTIDE SEQUENCE [LARGE SCALE GENOMIC DNA]</scope>
    <source>
        <strain evidence="1 2">WDL6</strain>
    </source>
</reference>
<protein>
    <submittedName>
        <fullName evidence="1">Uncharacterized protein</fullName>
    </submittedName>
</protein>
<comment type="caution">
    <text evidence="1">The sequence shown here is derived from an EMBL/GenBank/DDBJ whole genome shotgun (WGS) entry which is preliminary data.</text>
</comment>
<dbReference type="STRING" id="121290.APY04_2130"/>
<evidence type="ECO:0000313" key="2">
    <source>
        <dbReference type="Proteomes" id="UP000059074"/>
    </source>
</evidence>
<organism evidence="1 2">
    <name type="scientific">Hyphomicrobium sulfonivorans</name>
    <dbReference type="NCBI Taxonomy" id="121290"/>
    <lineage>
        <taxon>Bacteria</taxon>
        <taxon>Pseudomonadati</taxon>
        <taxon>Pseudomonadota</taxon>
        <taxon>Alphaproteobacteria</taxon>
        <taxon>Hyphomicrobiales</taxon>
        <taxon>Hyphomicrobiaceae</taxon>
        <taxon>Hyphomicrobium</taxon>
    </lineage>
</organism>
<dbReference type="Proteomes" id="UP000059074">
    <property type="component" value="Unassembled WGS sequence"/>
</dbReference>
<dbReference type="AlphaFoldDB" id="A0A109BF77"/>
<name>A0A109BF77_HYPSL</name>